<keyword evidence="1" id="KW-0472">Membrane</keyword>
<dbReference type="AlphaFoldDB" id="A0A225UBY6"/>
<evidence type="ECO:0000256" key="1">
    <source>
        <dbReference type="SAM" id="Phobius"/>
    </source>
</evidence>
<dbReference type="SUPFAM" id="SSF52058">
    <property type="entry name" value="L domain-like"/>
    <property type="match status" value="1"/>
</dbReference>
<keyword evidence="1" id="KW-0812">Transmembrane</keyword>
<reference evidence="3" key="1">
    <citation type="submission" date="2017-03" db="EMBL/GenBank/DDBJ databases">
        <title>Phytopthora megakarya and P. palmivora, two closely related causual agents of cacao black pod achieved similar genome size and gene model numbers by different mechanisms.</title>
        <authorList>
            <person name="Ali S."/>
            <person name="Shao J."/>
            <person name="Larry D.J."/>
            <person name="Kronmiller B."/>
            <person name="Shen D."/>
            <person name="Strem M.D."/>
            <person name="Melnick R.L."/>
            <person name="Guiltinan M.J."/>
            <person name="Tyler B.M."/>
            <person name="Meinhardt L.W."/>
            <person name="Bailey B.A."/>
        </authorList>
    </citation>
    <scope>NUCLEOTIDE SEQUENCE [LARGE SCALE GENOMIC DNA]</scope>
    <source>
        <strain evidence="3">zdho120</strain>
    </source>
</reference>
<dbReference type="GO" id="GO:0016301">
    <property type="term" value="F:kinase activity"/>
    <property type="evidence" value="ECO:0007669"/>
    <property type="project" value="UniProtKB-KW"/>
</dbReference>
<proteinExistence type="predicted"/>
<protein>
    <submittedName>
        <fullName evidence="2">TKL protein kinase</fullName>
    </submittedName>
</protein>
<evidence type="ECO:0000313" key="3">
    <source>
        <dbReference type="Proteomes" id="UP000198211"/>
    </source>
</evidence>
<gene>
    <name evidence="2" type="ORF">PHMEG_00041169</name>
</gene>
<keyword evidence="2" id="KW-0418">Kinase</keyword>
<keyword evidence="1" id="KW-1133">Transmembrane helix</keyword>
<dbReference type="OrthoDB" id="10583802at2759"/>
<sequence>MQNNQMTDFRGYFPTLRTLNLKRNLLTAIPEGVYQLHQLIALNMSGNMPLSRNFTTAQAKFLWRLTWDLKEEDFVAFSGCSSSLDHIHGISVCISDNNEVSTRVGFSKTYGALLGRTEDKRKLYYYENYACPGWYSGGVLAGCIVGTVVFMLIVGALVWRWQVQKHNQDSSSYSRQP</sequence>
<dbReference type="InterPro" id="IPR032675">
    <property type="entry name" value="LRR_dom_sf"/>
</dbReference>
<keyword evidence="3" id="KW-1185">Reference proteome</keyword>
<dbReference type="Proteomes" id="UP000198211">
    <property type="component" value="Unassembled WGS sequence"/>
</dbReference>
<name>A0A225UBY6_9STRA</name>
<evidence type="ECO:0000313" key="2">
    <source>
        <dbReference type="EMBL" id="OWY90624.1"/>
    </source>
</evidence>
<dbReference type="Gene3D" id="3.80.10.10">
    <property type="entry name" value="Ribonuclease Inhibitor"/>
    <property type="match status" value="1"/>
</dbReference>
<dbReference type="STRING" id="4795.A0A225UBY6"/>
<organism evidence="2 3">
    <name type="scientific">Phytophthora megakarya</name>
    <dbReference type="NCBI Taxonomy" id="4795"/>
    <lineage>
        <taxon>Eukaryota</taxon>
        <taxon>Sar</taxon>
        <taxon>Stramenopiles</taxon>
        <taxon>Oomycota</taxon>
        <taxon>Peronosporomycetes</taxon>
        <taxon>Peronosporales</taxon>
        <taxon>Peronosporaceae</taxon>
        <taxon>Phytophthora</taxon>
    </lineage>
</organism>
<accession>A0A225UBY6</accession>
<feature type="non-terminal residue" evidence="2">
    <location>
        <position position="1"/>
    </location>
</feature>
<feature type="transmembrane region" description="Helical" evidence="1">
    <location>
        <begin position="134"/>
        <end position="159"/>
    </location>
</feature>
<comment type="caution">
    <text evidence="2">The sequence shown here is derived from an EMBL/GenBank/DDBJ whole genome shotgun (WGS) entry which is preliminary data.</text>
</comment>
<dbReference type="EMBL" id="NBNE01022418">
    <property type="protein sequence ID" value="OWY90624.1"/>
    <property type="molecule type" value="Genomic_DNA"/>
</dbReference>
<keyword evidence="2" id="KW-0808">Transferase</keyword>